<dbReference type="Gene3D" id="3.40.50.300">
    <property type="entry name" value="P-loop containing nucleotide triphosphate hydrolases"/>
    <property type="match status" value="1"/>
</dbReference>
<dbReference type="AlphaFoldDB" id="A0A5C3KVQ5"/>
<sequence>MSRMSTSTKSQSQAGVEDPAAVKHTKVGVWELYEDATPKRMYIPLISNLETLYETSDALPYVWRMLKDIANIRGCMMYLSLYLVLELGLSLLPALTVWYSGQLLRVVEEAVEKRTVDKYFLIRIAIGRCITTVATKLFQYVQGRVSIPLNLRIKRYYALRTFWAMARLDLPTFEDDLVQQQLQQSVAHSSRSSIAWDVVATFLKIGSAAIRLVSEIFVLTTVLEGQQDGKLLLLLACTQLFIEWYGRYRAMLDRRGVWAATTENKDYITSEGLKRVVSSSLYRKEVVAGGMRDYLWYQFKKRMERIGDKVTDFWDEYFTRSRQIQILINFVQAPLSELPRVIFCLRAVQYPASIPISLTSHQLVTSTVQSFSSSLFDLFEQTSSIAEKLQAVRKLYDSSLVPNRLKDGQIPFPEDQARIAQGVELEFRNVSFRYPGIDTYVLENVSFKIDQGQLCVLVGDNGSGKSTLLKLAARLYDPSEGQILLNGLDIRTLKLEDLRRATSVLFQDYTLFPLTLAENIGYGDPSHATEMERIREAARLGGADDFIQKLPDGYNSYLERPVSDIYSNLPGMSKMVGKAINHSKLRKAGGKKVGRGLAEGKNALSGGQMQRVALSRTFMRSLLASETTVGILLFDEPSASLDPTAEHDLFERLRELRGNKTMIFSSHRFGKLTRNADLILYINNGSILEAGKHDDLMKIAGEYARIWNLQAEAFL</sequence>
<accession>A0A5C3KVQ5</accession>
<name>A0A5C3KVQ5_COPMA</name>
<reference evidence="5 6" key="1">
    <citation type="journal article" date="2019" name="Nat. Ecol. Evol.">
        <title>Megaphylogeny resolves global patterns of mushroom evolution.</title>
        <authorList>
            <person name="Varga T."/>
            <person name="Krizsan K."/>
            <person name="Foldi C."/>
            <person name="Dima B."/>
            <person name="Sanchez-Garcia M."/>
            <person name="Sanchez-Ramirez S."/>
            <person name="Szollosi G.J."/>
            <person name="Szarkandi J.G."/>
            <person name="Papp V."/>
            <person name="Albert L."/>
            <person name="Andreopoulos W."/>
            <person name="Angelini C."/>
            <person name="Antonin V."/>
            <person name="Barry K.W."/>
            <person name="Bougher N.L."/>
            <person name="Buchanan P."/>
            <person name="Buyck B."/>
            <person name="Bense V."/>
            <person name="Catcheside P."/>
            <person name="Chovatia M."/>
            <person name="Cooper J."/>
            <person name="Damon W."/>
            <person name="Desjardin D."/>
            <person name="Finy P."/>
            <person name="Geml J."/>
            <person name="Haridas S."/>
            <person name="Hughes K."/>
            <person name="Justo A."/>
            <person name="Karasinski D."/>
            <person name="Kautmanova I."/>
            <person name="Kiss B."/>
            <person name="Kocsube S."/>
            <person name="Kotiranta H."/>
            <person name="LaButti K.M."/>
            <person name="Lechner B.E."/>
            <person name="Liimatainen K."/>
            <person name="Lipzen A."/>
            <person name="Lukacs Z."/>
            <person name="Mihaltcheva S."/>
            <person name="Morgado L.N."/>
            <person name="Niskanen T."/>
            <person name="Noordeloos M.E."/>
            <person name="Ohm R.A."/>
            <person name="Ortiz-Santana B."/>
            <person name="Ovrebo C."/>
            <person name="Racz N."/>
            <person name="Riley R."/>
            <person name="Savchenko A."/>
            <person name="Shiryaev A."/>
            <person name="Soop K."/>
            <person name="Spirin V."/>
            <person name="Szebenyi C."/>
            <person name="Tomsovsky M."/>
            <person name="Tulloss R.E."/>
            <person name="Uehling J."/>
            <person name="Grigoriev I.V."/>
            <person name="Vagvolgyi C."/>
            <person name="Papp T."/>
            <person name="Martin F.M."/>
            <person name="Miettinen O."/>
            <person name="Hibbett D.S."/>
            <person name="Nagy L.G."/>
        </authorList>
    </citation>
    <scope>NUCLEOTIDE SEQUENCE [LARGE SCALE GENOMIC DNA]</scope>
    <source>
        <strain evidence="5 6">CBS 121175</strain>
    </source>
</reference>
<evidence type="ECO:0000259" key="4">
    <source>
        <dbReference type="PROSITE" id="PS50893"/>
    </source>
</evidence>
<evidence type="ECO:0000313" key="5">
    <source>
        <dbReference type="EMBL" id="TFK24290.1"/>
    </source>
</evidence>
<protein>
    <submittedName>
        <fullName evidence="5">HlyB/MsbA family ABC transporter</fullName>
    </submittedName>
</protein>
<dbReference type="GO" id="GO:0005524">
    <property type="term" value="F:ATP binding"/>
    <property type="evidence" value="ECO:0007669"/>
    <property type="project" value="UniProtKB-KW"/>
</dbReference>
<dbReference type="STRING" id="230819.A0A5C3KVQ5"/>
<dbReference type="SUPFAM" id="SSF52540">
    <property type="entry name" value="P-loop containing nucleoside triphosphate hydrolases"/>
    <property type="match status" value="1"/>
</dbReference>
<dbReference type="GO" id="GO:0015421">
    <property type="term" value="F:ABC-type oligopeptide transporter activity"/>
    <property type="evidence" value="ECO:0007669"/>
    <property type="project" value="TreeGrafter"/>
</dbReference>
<keyword evidence="3" id="KW-0472">Membrane</keyword>
<keyword evidence="1" id="KW-0547">Nucleotide-binding</keyword>
<keyword evidence="2" id="KW-0067">ATP-binding</keyword>
<evidence type="ECO:0000256" key="1">
    <source>
        <dbReference type="ARBA" id="ARBA00022741"/>
    </source>
</evidence>
<dbReference type="Proteomes" id="UP000307440">
    <property type="component" value="Unassembled WGS sequence"/>
</dbReference>
<dbReference type="EMBL" id="ML210203">
    <property type="protein sequence ID" value="TFK24290.1"/>
    <property type="molecule type" value="Genomic_DNA"/>
</dbReference>
<dbReference type="PROSITE" id="PS50893">
    <property type="entry name" value="ABC_TRANSPORTER_2"/>
    <property type="match status" value="1"/>
</dbReference>
<dbReference type="GO" id="GO:0016887">
    <property type="term" value="F:ATP hydrolysis activity"/>
    <property type="evidence" value="ECO:0007669"/>
    <property type="project" value="InterPro"/>
</dbReference>
<dbReference type="Pfam" id="PF00005">
    <property type="entry name" value="ABC_tran"/>
    <property type="match status" value="1"/>
</dbReference>
<gene>
    <name evidence="5" type="ORF">FA15DRAFT_641325</name>
</gene>
<keyword evidence="3" id="KW-1133">Transmembrane helix</keyword>
<feature type="domain" description="ABC transporter" evidence="4">
    <location>
        <begin position="425"/>
        <end position="709"/>
    </location>
</feature>
<dbReference type="PANTHER" id="PTHR43394">
    <property type="entry name" value="ATP-DEPENDENT PERMEASE MDL1, MITOCHONDRIAL"/>
    <property type="match status" value="1"/>
</dbReference>
<dbReference type="PROSITE" id="PS00211">
    <property type="entry name" value="ABC_TRANSPORTER_1"/>
    <property type="match status" value="1"/>
</dbReference>
<dbReference type="PANTHER" id="PTHR43394:SF1">
    <property type="entry name" value="ATP-BINDING CASSETTE SUB-FAMILY B MEMBER 10, MITOCHONDRIAL"/>
    <property type="match status" value="1"/>
</dbReference>
<evidence type="ECO:0000256" key="3">
    <source>
        <dbReference type="SAM" id="Phobius"/>
    </source>
</evidence>
<dbReference type="InterPro" id="IPR027417">
    <property type="entry name" value="P-loop_NTPase"/>
</dbReference>
<organism evidence="5 6">
    <name type="scientific">Coprinopsis marcescibilis</name>
    <name type="common">Agaric fungus</name>
    <name type="synonym">Psathyrella marcescibilis</name>
    <dbReference type="NCBI Taxonomy" id="230819"/>
    <lineage>
        <taxon>Eukaryota</taxon>
        <taxon>Fungi</taxon>
        <taxon>Dikarya</taxon>
        <taxon>Basidiomycota</taxon>
        <taxon>Agaricomycotina</taxon>
        <taxon>Agaricomycetes</taxon>
        <taxon>Agaricomycetidae</taxon>
        <taxon>Agaricales</taxon>
        <taxon>Agaricineae</taxon>
        <taxon>Psathyrellaceae</taxon>
        <taxon>Coprinopsis</taxon>
    </lineage>
</organism>
<keyword evidence="3" id="KW-0812">Transmembrane</keyword>
<dbReference type="InterPro" id="IPR003439">
    <property type="entry name" value="ABC_transporter-like_ATP-bd"/>
</dbReference>
<dbReference type="InterPro" id="IPR017871">
    <property type="entry name" value="ABC_transporter-like_CS"/>
</dbReference>
<dbReference type="InterPro" id="IPR003593">
    <property type="entry name" value="AAA+_ATPase"/>
</dbReference>
<keyword evidence="6" id="KW-1185">Reference proteome</keyword>
<feature type="transmembrane region" description="Helical" evidence="3">
    <location>
        <begin position="75"/>
        <end position="99"/>
    </location>
</feature>
<evidence type="ECO:0000313" key="6">
    <source>
        <dbReference type="Proteomes" id="UP000307440"/>
    </source>
</evidence>
<proteinExistence type="predicted"/>
<dbReference type="InterPro" id="IPR039421">
    <property type="entry name" value="Type_1_exporter"/>
</dbReference>
<dbReference type="SMART" id="SM00382">
    <property type="entry name" value="AAA"/>
    <property type="match status" value="1"/>
</dbReference>
<dbReference type="OrthoDB" id="6500128at2759"/>
<evidence type="ECO:0000256" key="2">
    <source>
        <dbReference type="ARBA" id="ARBA00022840"/>
    </source>
</evidence>